<evidence type="ECO:0000256" key="1">
    <source>
        <dbReference type="SAM" id="MobiDB-lite"/>
    </source>
</evidence>
<feature type="compositionally biased region" description="Basic and acidic residues" evidence="1">
    <location>
        <begin position="206"/>
        <end position="216"/>
    </location>
</feature>
<dbReference type="Proteomes" id="UP000326759">
    <property type="component" value="Unassembled WGS sequence"/>
</dbReference>
<feature type="non-terminal residue" evidence="2">
    <location>
        <position position="1"/>
    </location>
</feature>
<feature type="region of interest" description="Disordered" evidence="1">
    <location>
        <begin position="188"/>
        <end position="268"/>
    </location>
</feature>
<comment type="caution">
    <text evidence="2">The sequence shown here is derived from an EMBL/GenBank/DDBJ whole genome shotgun (WGS) entry which is preliminary data.</text>
</comment>
<organism evidence="2 3">
    <name type="scientific">Armadillidium nasatum</name>
    <dbReference type="NCBI Taxonomy" id="96803"/>
    <lineage>
        <taxon>Eukaryota</taxon>
        <taxon>Metazoa</taxon>
        <taxon>Ecdysozoa</taxon>
        <taxon>Arthropoda</taxon>
        <taxon>Crustacea</taxon>
        <taxon>Multicrustacea</taxon>
        <taxon>Malacostraca</taxon>
        <taxon>Eumalacostraca</taxon>
        <taxon>Peracarida</taxon>
        <taxon>Isopoda</taxon>
        <taxon>Oniscidea</taxon>
        <taxon>Crinocheta</taxon>
        <taxon>Armadillidiidae</taxon>
        <taxon>Armadillidium</taxon>
    </lineage>
</organism>
<name>A0A5N5SVL3_9CRUS</name>
<evidence type="ECO:0000313" key="2">
    <source>
        <dbReference type="EMBL" id="KAB7498264.1"/>
    </source>
</evidence>
<accession>A0A5N5SVL3</accession>
<protein>
    <recommendedName>
        <fullName evidence="4">GDNF/GAS1 domain-containing protein</fullName>
    </recommendedName>
</protein>
<dbReference type="OrthoDB" id="6374728at2759"/>
<dbReference type="EMBL" id="SEYY01019431">
    <property type="protein sequence ID" value="KAB7498264.1"/>
    <property type="molecule type" value="Genomic_DNA"/>
</dbReference>
<gene>
    <name evidence="2" type="ORF">Anas_01252</name>
</gene>
<evidence type="ECO:0000313" key="3">
    <source>
        <dbReference type="Proteomes" id="UP000326759"/>
    </source>
</evidence>
<feature type="compositionally biased region" description="Polar residues" evidence="1">
    <location>
        <begin position="329"/>
        <end position="343"/>
    </location>
</feature>
<feature type="region of interest" description="Disordered" evidence="1">
    <location>
        <begin position="317"/>
        <end position="343"/>
    </location>
</feature>
<feature type="compositionally biased region" description="Gly residues" evidence="1">
    <location>
        <begin position="240"/>
        <end position="251"/>
    </location>
</feature>
<feature type="region of interest" description="Disordered" evidence="1">
    <location>
        <begin position="91"/>
        <end position="110"/>
    </location>
</feature>
<evidence type="ECO:0008006" key="4">
    <source>
        <dbReference type="Google" id="ProtNLM"/>
    </source>
</evidence>
<keyword evidence="3" id="KW-1185">Reference proteome</keyword>
<dbReference type="InterPro" id="IPR037193">
    <property type="entry name" value="GDNF_alpha"/>
</dbReference>
<sequence length="343" mass="37564">ARLEEYESSCSTDEMTKKCSGTHRGCQFAVTKILGTELHASCVCKGTDFLHQRDCYDWQKLLWSNACVIESHLALQDELRRGENLDDVFTKAPLSTTTPTPPRLPSTPDSLQKLYPPYGTMVYRPNAQGPSMPLPYDVDSLIPGGSQGSVYDSMGKHAGQGMKPSFGPNLQVPIGCPPEDPHCRRPLWGGGRGRMRPNGLNHGKGGRRENGDKEGRFPPGRGMANGFGRDRGKWKTGIQMGRGGDVIGGGRSEWEETHRGTGVPMTPVGGGHYGSSGKMPNNFGMHLPSNLNPSRNPLYSQTNMKINYPTQYIPNKNYKDEFSGGEYEISTQETISSTDPPSK</sequence>
<dbReference type="AlphaFoldDB" id="A0A5N5SVL3"/>
<dbReference type="SUPFAM" id="SSF110035">
    <property type="entry name" value="GDNF receptor-like"/>
    <property type="match status" value="1"/>
</dbReference>
<proteinExistence type="predicted"/>
<reference evidence="2 3" key="1">
    <citation type="journal article" date="2019" name="PLoS Biol.">
        <title>Sex chromosomes control vertical transmission of feminizing Wolbachia symbionts in an isopod.</title>
        <authorList>
            <person name="Becking T."/>
            <person name="Chebbi M.A."/>
            <person name="Giraud I."/>
            <person name="Moumen B."/>
            <person name="Laverre T."/>
            <person name="Caubet Y."/>
            <person name="Peccoud J."/>
            <person name="Gilbert C."/>
            <person name="Cordaux R."/>
        </authorList>
    </citation>
    <scope>NUCLEOTIDE SEQUENCE [LARGE SCALE GENOMIC DNA]</scope>
    <source>
        <strain evidence="2">ANa2</strain>
        <tissue evidence="2">Whole body excluding digestive tract and cuticle</tissue>
    </source>
</reference>